<proteinExistence type="predicted"/>
<evidence type="ECO:0000256" key="1">
    <source>
        <dbReference type="ARBA" id="ARBA00022598"/>
    </source>
</evidence>
<accession>L5K2D3</accession>
<dbReference type="AlphaFoldDB" id="L5K2D3"/>
<evidence type="ECO:0000256" key="3">
    <source>
        <dbReference type="ARBA" id="ARBA00022840"/>
    </source>
</evidence>
<dbReference type="GO" id="GO:0005739">
    <property type="term" value="C:mitochondrion"/>
    <property type="evidence" value="ECO:0007669"/>
    <property type="project" value="TreeGrafter"/>
</dbReference>
<sequence length="97" mass="11308">MFYMAYAEYHDLLEIMEKMISGMVKHITGSEKVTYYPDDPKGQAYEIDFTPPFQRIRVEELEKALGVMLLETNLFETEETHKILNTRMAKAIECPPS</sequence>
<dbReference type="InterPro" id="IPR004364">
    <property type="entry name" value="Aa-tRNA-synt_II"/>
</dbReference>
<keyword evidence="6" id="KW-1185">Reference proteome</keyword>
<dbReference type="GO" id="GO:0006430">
    <property type="term" value="P:lysyl-tRNA aminoacylation"/>
    <property type="evidence" value="ECO:0007669"/>
    <property type="project" value="TreeGrafter"/>
</dbReference>
<dbReference type="STRING" id="9402.L5K2D3"/>
<dbReference type="Gene3D" id="3.30.930.10">
    <property type="entry name" value="Bira Bifunctional Protein, Domain 2"/>
    <property type="match status" value="1"/>
</dbReference>
<evidence type="ECO:0000313" key="6">
    <source>
        <dbReference type="Proteomes" id="UP000010552"/>
    </source>
</evidence>
<dbReference type="GO" id="GO:0017101">
    <property type="term" value="C:aminoacyl-tRNA synthetase multienzyme complex"/>
    <property type="evidence" value="ECO:0007669"/>
    <property type="project" value="TreeGrafter"/>
</dbReference>
<keyword evidence="5" id="KW-0030">Aminoacyl-tRNA synthetase</keyword>
<dbReference type="EMBL" id="KB031068">
    <property type="protein sequence ID" value="ELK04891.1"/>
    <property type="molecule type" value="Genomic_DNA"/>
</dbReference>
<protein>
    <submittedName>
        <fullName evidence="5">Lysyl-tRNA synthetase</fullName>
    </submittedName>
</protein>
<keyword evidence="2" id="KW-0547">Nucleotide-binding</keyword>
<dbReference type="Pfam" id="PF00152">
    <property type="entry name" value="tRNA-synt_2"/>
    <property type="match status" value="1"/>
</dbReference>
<dbReference type="GO" id="GO:0005829">
    <property type="term" value="C:cytosol"/>
    <property type="evidence" value="ECO:0007669"/>
    <property type="project" value="TreeGrafter"/>
</dbReference>
<keyword evidence="1" id="KW-0436">Ligase</keyword>
<gene>
    <name evidence="5" type="ORF">PAL_GLEAN10026175</name>
</gene>
<dbReference type="GO" id="GO:0003877">
    <property type="term" value="F:ATP:ADP adenylyltransferase activity"/>
    <property type="evidence" value="ECO:0007669"/>
    <property type="project" value="TreeGrafter"/>
</dbReference>
<reference evidence="6" key="1">
    <citation type="journal article" date="2013" name="Science">
        <title>Comparative analysis of bat genomes provides insight into the evolution of flight and immunity.</title>
        <authorList>
            <person name="Zhang G."/>
            <person name="Cowled C."/>
            <person name="Shi Z."/>
            <person name="Huang Z."/>
            <person name="Bishop-Lilly K.A."/>
            <person name="Fang X."/>
            <person name="Wynne J.W."/>
            <person name="Xiong Z."/>
            <person name="Baker M.L."/>
            <person name="Zhao W."/>
            <person name="Tachedjian M."/>
            <person name="Zhu Y."/>
            <person name="Zhou P."/>
            <person name="Jiang X."/>
            <person name="Ng J."/>
            <person name="Yang L."/>
            <person name="Wu L."/>
            <person name="Xiao J."/>
            <person name="Feng Y."/>
            <person name="Chen Y."/>
            <person name="Sun X."/>
            <person name="Zhang Y."/>
            <person name="Marsh G.A."/>
            <person name="Crameri G."/>
            <person name="Broder C.C."/>
            <person name="Frey K.G."/>
            <person name="Wang L.F."/>
            <person name="Wang J."/>
        </authorList>
    </citation>
    <scope>NUCLEOTIDE SEQUENCE [LARGE SCALE GENOMIC DNA]</scope>
</reference>
<keyword evidence="3" id="KW-0067">ATP-binding</keyword>
<evidence type="ECO:0000313" key="5">
    <source>
        <dbReference type="EMBL" id="ELK04891.1"/>
    </source>
</evidence>
<dbReference type="PANTHER" id="PTHR42918">
    <property type="entry name" value="LYSYL-TRNA SYNTHETASE"/>
    <property type="match status" value="1"/>
</dbReference>
<dbReference type="SUPFAM" id="SSF55681">
    <property type="entry name" value="Class II aaRS and biotin synthetases"/>
    <property type="match status" value="1"/>
</dbReference>
<dbReference type="GO" id="GO:0005634">
    <property type="term" value="C:nucleus"/>
    <property type="evidence" value="ECO:0007669"/>
    <property type="project" value="TreeGrafter"/>
</dbReference>
<evidence type="ECO:0000256" key="2">
    <source>
        <dbReference type="ARBA" id="ARBA00022741"/>
    </source>
</evidence>
<dbReference type="GO" id="GO:0005615">
    <property type="term" value="C:extracellular space"/>
    <property type="evidence" value="ECO:0007669"/>
    <property type="project" value="TreeGrafter"/>
</dbReference>
<dbReference type="PANTHER" id="PTHR42918:SF9">
    <property type="entry name" value="LYSINE--TRNA LIGASE"/>
    <property type="match status" value="1"/>
</dbReference>
<organism evidence="5 6">
    <name type="scientific">Pteropus alecto</name>
    <name type="common">Black flying fox</name>
    <dbReference type="NCBI Taxonomy" id="9402"/>
    <lineage>
        <taxon>Eukaryota</taxon>
        <taxon>Metazoa</taxon>
        <taxon>Chordata</taxon>
        <taxon>Craniata</taxon>
        <taxon>Vertebrata</taxon>
        <taxon>Euteleostomi</taxon>
        <taxon>Mammalia</taxon>
        <taxon>Eutheria</taxon>
        <taxon>Laurasiatheria</taxon>
        <taxon>Chiroptera</taxon>
        <taxon>Yinpterochiroptera</taxon>
        <taxon>Pteropodoidea</taxon>
        <taxon>Pteropodidae</taxon>
        <taxon>Pteropodinae</taxon>
        <taxon>Pteropus</taxon>
    </lineage>
</organism>
<dbReference type="GO" id="GO:0000049">
    <property type="term" value="F:tRNA binding"/>
    <property type="evidence" value="ECO:0007669"/>
    <property type="project" value="TreeGrafter"/>
</dbReference>
<dbReference type="InterPro" id="IPR045864">
    <property type="entry name" value="aa-tRNA-synth_II/BPL/LPL"/>
</dbReference>
<name>L5K2D3_PTEAL</name>
<dbReference type="InParanoid" id="L5K2D3"/>
<dbReference type="GO" id="GO:0043032">
    <property type="term" value="P:positive regulation of macrophage activation"/>
    <property type="evidence" value="ECO:0007669"/>
    <property type="project" value="TreeGrafter"/>
</dbReference>
<dbReference type="GO" id="GO:0004824">
    <property type="term" value="F:lysine-tRNA ligase activity"/>
    <property type="evidence" value="ECO:0007669"/>
    <property type="project" value="TreeGrafter"/>
</dbReference>
<dbReference type="Proteomes" id="UP000010552">
    <property type="component" value="Unassembled WGS sequence"/>
</dbReference>
<dbReference type="GO" id="GO:0005524">
    <property type="term" value="F:ATP binding"/>
    <property type="evidence" value="ECO:0007669"/>
    <property type="project" value="InterPro"/>
</dbReference>
<dbReference type="GO" id="GO:0015966">
    <property type="term" value="P:diadenosine tetraphosphate biosynthetic process"/>
    <property type="evidence" value="ECO:0007669"/>
    <property type="project" value="TreeGrafter"/>
</dbReference>
<evidence type="ECO:0000259" key="4">
    <source>
        <dbReference type="Pfam" id="PF00152"/>
    </source>
</evidence>
<dbReference type="GO" id="GO:0002276">
    <property type="term" value="P:basophil activation involved in immune response"/>
    <property type="evidence" value="ECO:0007669"/>
    <property type="project" value="TreeGrafter"/>
</dbReference>
<feature type="domain" description="Aminoacyl-tRNA synthetase class II (D/K/N)" evidence="4">
    <location>
        <begin position="2"/>
        <end position="64"/>
    </location>
</feature>